<proteinExistence type="inferred from homology"/>
<dbReference type="InterPro" id="IPR008915">
    <property type="entry name" value="Peptidase_M50"/>
</dbReference>
<dbReference type="EMBL" id="QGGV01000001">
    <property type="protein sequence ID" value="PWK58699.1"/>
    <property type="molecule type" value="Genomic_DNA"/>
</dbReference>
<evidence type="ECO:0000256" key="9">
    <source>
        <dbReference type="ARBA" id="ARBA00022989"/>
    </source>
</evidence>
<dbReference type="GO" id="GO:0006508">
    <property type="term" value="P:proteolysis"/>
    <property type="evidence" value="ECO:0007669"/>
    <property type="project" value="UniProtKB-KW"/>
</dbReference>
<evidence type="ECO:0000256" key="8">
    <source>
        <dbReference type="ARBA" id="ARBA00022833"/>
    </source>
</evidence>
<keyword evidence="4 14" id="KW-0645">Protease</keyword>
<accession>A0A316GCJ2</accession>
<keyword evidence="8" id="KW-0862">Zinc</keyword>
<evidence type="ECO:0000256" key="12">
    <source>
        <dbReference type="SAM" id="Phobius"/>
    </source>
</evidence>
<evidence type="ECO:0000259" key="13">
    <source>
        <dbReference type="Pfam" id="PF02163"/>
    </source>
</evidence>
<feature type="transmembrane region" description="Helical" evidence="12">
    <location>
        <begin position="97"/>
        <end position="116"/>
    </location>
</feature>
<name>A0A316GCJ2_9RHOB</name>
<evidence type="ECO:0000256" key="6">
    <source>
        <dbReference type="ARBA" id="ARBA00022723"/>
    </source>
</evidence>
<evidence type="ECO:0000256" key="5">
    <source>
        <dbReference type="ARBA" id="ARBA00022692"/>
    </source>
</evidence>
<keyword evidence="6" id="KW-0479">Metal-binding</keyword>
<keyword evidence="7" id="KW-0378">Hydrolase</keyword>
<evidence type="ECO:0000256" key="4">
    <source>
        <dbReference type="ARBA" id="ARBA00022670"/>
    </source>
</evidence>
<dbReference type="AlphaFoldDB" id="A0A316GCJ2"/>
<evidence type="ECO:0000313" key="15">
    <source>
        <dbReference type="Proteomes" id="UP000245390"/>
    </source>
</evidence>
<keyword evidence="15" id="KW-1185">Reference proteome</keyword>
<feature type="transmembrane region" description="Helical" evidence="12">
    <location>
        <begin position="14"/>
        <end position="34"/>
    </location>
</feature>
<dbReference type="PANTHER" id="PTHR39188">
    <property type="entry name" value="MEMBRANE-ASSOCIATED ZINC METALLOPROTEASE M50B"/>
    <property type="match status" value="1"/>
</dbReference>
<organism evidence="14 15">
    <name type="scientific">Silicimonas algicola</name>
    <dbReference type="NCBI Taxonomy" id="1826607"/>
    <lineage>
        <taxon>Bacteria</taxon>
        <taxon>Pseudomonadati</taxon>
        <taxon>Pseudomonadota</taxon>
        <taxon>Alphaproteobacteria</taxon>
        <taxon>Rhodobacterales</taxon>
        <taxon>Paracoccaceae</taxon>
    </lineage>
</organism>
<reference evidence="14 15" key="1">
    <citation type="submission" date="2018-05" db="EMBL/GenBank/DDBJ databases">
        <title>Genomic Encyclopedia of Type Strains, Phase IV (KMG-IV): sequencing the most valuable type-strain genomes for metagenomic binning, comparative biology and taxonomic classification.</title>
        <authorList>
            <person name="Goeker M."/>
        </authorList>
    </citation>
    <scope>NUCLEOTIDE SEQUENCE [LARGE SCALE GENOMIC DNA]</scope>
    <source>
        <strain evidence="14 15">DSM 103371</strain>
    </source>
</reference>
<comment type="subcellular location">
    <subcellularLocation>
        <location evidence="2">Membrane</location>
        <topology evidence="2">Multi-pass membrane protein</topology>
    </subcellularLocation>
</comment>
<feature type="transmembrane region" description="Helical" evidence="12">
    <location>
        <begin position="160"/>
        <end position="186"/>
    </location>
</feature>
<gene>
    <name evidence="14" type="ORF">C8D95_101514</name>
</gene>
<dbReference type="GO" id="GO:0046872">
    <property type="term" value="F:metal ion binding"/>
    <property type="evidence" value="ECO:0007669"/>
    <property type="project" value="UniProtKB-KW"/>
</dbReference>
<evidence type="ECO:0000256" key="2">
    <source>
        <dbReference type="ARBA" id="ARBA00004141"/>
    </source>
</evidence>
<keyword evidence="9 12" id="KW-1133">Transmembrane helix</keyword>
<feature type="domain" description="Peptidase M50" evidence="13">
    <location>
        <begin position="129"/>
        <end position="181"/>
    </location>
</feature>
<evidence type="ECO:0000256" key="7">
    <source>
        <dbReference type="ARBA" id="ARBA00022801"/>
    </source>
</evidence>
<dbReference type="GO" id="GO:0016020">
    <property type="term" value="C:membrane"/>
    <property type="evidence" value="ECO:0007669"/>
    <property type="project" value="UniProtKB-SubCell"/>
</dbReference>
<evidence type="ECO:0000256" key="11">
    <source>
        <dbReference type="ARBA" id="ARBA00023136"/>
    </source>
</evidence>
<sequence length="218" mass="24161">MFRDNPLFEFRGPWGVPVQIGVTILLLPLIFIDFGGTSRDLAFDVMFTAILLGSIFLHELGHAWGALVQGVPVERIVLYGGGGFCQQTRSATRYETELIVAMGPLVNLALWALAGLTWPHIGDPEIRWVFQTVAWVNGFLFVMNMIPVHPLDGGKLFQLALLRVLPSEAAILVSGSVGLFVAILWLPAMVSFYLATGAALFFIPSVRLHWEMLRQRRA</sequence>
<dbReference type="OrthoDB" id="9781963at2"/>
<evidence type="ECO:0000256" key="10">
    <source>
        <dbReference type="ARBA" id="ARBA00023049"/>
    </source>
</evidence>
<feature type="transmembrane region" description="Helical" evidence="12">
    <location>
        <begin position="128"/>
        <end position="148"/>
    </location>
</feature>
<dbReference type="KEGG" id="salo:EF888_04005"/>
<evidence type="ECO:0000313" key="14">
    <source>
        <dbReference type="EMBL" id="PWK58699.1"/>
    </source>
</evidence>
<feature type="domain" description="Peptidase M50" evidence="13">
    <location>
        <begin position="47"/>
        <end position="110"/>
    </location>
</feature>
<keyword evidence="11 12" id="KW-0472">Membrane</keyword>
<comment type="similarity">
    <text evidence="3">Belongs to the peptidase M50B family.</text>
</comment>
<evidence type="ECO:0000256" key="3">
    <source>
        <dbReference type="ARBA" id="ARBA00007931"/>
    </source>
</evidence>
<keyword evidence="10" id="KW-0482">Metalloprotease</keyword>
<dbReference type="RefSeq" id="WP_109757557.1">
    <property type="nucleotide sequence ID" value="NZ_CP034588.1"/>
</dbReference>
<dbReference type="Proteomes" id="UP000245390">
    <property type="component" value="Unassembled WGS sequence"/>
</dbReference>
<evidence type="ECO:0000256" key="1">
    <source>
        <dbReference type="ARBA" id="ARBA00001947"/>
    </source>
</evidence>
<comment type="cofactor">
    <cofactor evidence="1">
        <name>Zn(2+)</name>
        <dbReference type="ChEBI" id="CHEBI:29105"/>
    </cofactor>
</comment>
<dbReference type="GO" id="GO:0008237">
    <property type="term" value="F:metallopeptidase activity"/>
    <property type="evidence" value="ECO:0007669"/>
    <property type="project" value="UniProtKB-KW"/>
</dbReference>
<protein>
    <submittedName>
        <fullName evidence="14">Zn-dependent protease</fullName>
    </submittedName>
</protein>
<feature type="transmembrane region" description="Helical" evidence="12">
    <location>
        <begin position="41"/>
        <end position="57"/>
    </location>
</feature>
<comment type="caution">
    <text evidence="14">The sequence shown here is derived from an EMBL/GenBank/DDBJ whole genome shotgun (WGS) entry which is preliminary data.</text>
</comment>
<keyword evidence="5 12" id="KW-0812">Transmembrane</keyword>
<dbReference type="Pfam" id="PF02163">
    <property type="entry name" value="Peptidase_M50"/>
    <property type="match status" value="2"/>
</dbReference>
<dbReference type="PANTHER" id="PTHR39188:SF3">
    <property type="entry name" value="STAGE IV SPORULATION PROTEIN FB"/>
    <property type="match status" value="1"/>
</dbReference>
<feature type="transmembrane region" description="Helical" evidence="12">
    <location>
        <begin position="192"/>
        <end position="210"/>
    </location>
</feature>